<proteinExistence type="predicted"/>
<evidence type="ECO:0000313" key="1">
    <source>
        <dbReference type="EMBL" id="PSB36549.1"/>
    </source>
</evidence>
<dbReference type="RefSeq" id="WP_106222493.1">
    <property type="nucleotide sequence ID" value="NZ_PVWP01000009.1"/>
</dbReference>
<accession>A0ABX5F569</accession>
<dbReference type="EMBL" id="PVWP01000009">
    <property type="protein sequence ID" value="PSB36549.1"/>
    <property type="molecule type" value="Genomic_DNA"/>
</dbReference>
<dbReference type="Proteomes" id="UP000238218">
    <property type="component" value="Unassembled WGS sequence"/>
</dbReference>
<gene>
    <name evidence="1" type="ORF">C7B81_13340</name>
</gene>
<comment type="caution">
    <text evidence="1">The sequence shown here is derived from an EMBL/GenBank/DDBJ whole genome shotgun (WGS) entry which is preliminary data.</text>
</comment>
<evidence type="ECO:0008006" key="3">
    <source>
        <dbReference type="Google" id="ProtNLM"/>
    </source>
</evidence>
<reference evidence="1 2" key="1">
    <citation type="submission" date="2018-03" db="EMBL/GenBank/DDBJ databases">
        <title>The ancient ancestry and fast evolution of plastids.</title>
        <authorList>
            <person name="Moore K.R."/>
            <person name="Magnabosco C."/>
            <person name="Momper L."/>
            <person name="Gold D.A."/>
            <person name="Bosak T."/>
            <person name="Fournier G.P."/>
        </authorList>
    </citation>
    <scope>NUCLEOTIDE SEQUENCE [LARGE SCALE GENOMIC DNA]</scope>
    <source>
        <strain evidence="1 2">CCALA 015</strain>
    </source>
</reference>
<organism evidence="1 2">
    <name type="scientific">Aphanothece cf. minutissima CCALA 015</name>
    <dbReference type="NCBI Taxonomy" id="2107695"/>
    <lineage>
        <taxon>Bacteria</taxon>
        <taxon>Bacillati</taxon>
        <taxon>Cyanobacteriota</taxon>
        <taxon>Cyanophyceae</taxon>
        <taxon>Oscillatoriophycideae</taxon>
        <taxon>Chroococcales</taxon>
        <taxon>Aphanothecaceae</taxon>
        <taxon>Aphanothece</taxon>
    </lineage>
</organism>
<keyword evidence="2" id="KW-1185">Reference proteome</keyword>
<name>A0ABX5F569_9CHRO</name>
<evidence type="ECO:0000313" key="2">
    <source>
        <dbReference type="Proteomes" id="UP000238218"/>
    </source>
</evidence>
<sequence>MKTTTITTTTPPTTRIPVLKRRRSNDYHDIDPTTAIRIKGDAFGEEPPLAPPDLANTPKIEEIWFIEDMTAIWTSRGNEVSPELIEEWKLLLGAFNNSLLDTSGTVYTYNGTCGIGKSQAAQVACADLAASYYHPEFTRINSSWGAILIVERIQTAEETAKQINLLYQDITGRTDNCAIAKHSQSDVSFDDIYNYPILVICHQAYSNSLQRLSDGNDTTMRSFTKWRYGQRRLVIVDESINPITEYQLTLQDYNRVHGYFVQNGVIPRLKQQHPQEWAVFEAIGPVLEQIELENKAITVKSDSFRQILENAPSANLQRLYDTLLKDCAWDLITTGRESASLARDVRTNIKTCLQAIDRLVTDWSYSTKSGKFQKTNAANWLISDEVGSMVILDGTAAQDLTYSLFPNRVVVLSNKGLRNLEKATLHSKRTKANLGKSGFSDPSIRDARAIELYEWLKANLDPDRRVLVVSHQNLETVLMDLSIADPHFQQFDTTHWGATTGENRWSDFDTVVIASCFYRPREWAANAICSQLGLAEGLEHLSHRERTSLVEAMVNSKVAVEMIQAFYRCRIRRVIDAVGRCHKADLFVLLPSDERGDQIEERILAELPNVKVSDWTFSGFEQTRKPRGTDQLKEAAFLRALEDLPTGKTPLGEFLELVGISSRAWKKTWRCRFTGDHPISDKARSLGISLTYSGFGRSQKTYLERSKTKT</sequence>
<protein>
    <recommendedName>
        <fullName evidence="3">Replication origin-binding protein domain-containing protein</fullName>
    </recommendedName>
</protein>